<comment type="similarity">
    <text evidence="3 18">Belongs to the complex I subunit 2 family.</text>
</comment>
<dbReference type="GeneID" id="7872318"/>
<evidence type="ECO:0000256" key="8">
    <source>
        <dbReference type="ARBA" id="ARBA00022692"/>
    </source>
</evidence>
<evidence type="ECO:0000256" key="11">
    <source>
        <dbReference type="ARBA" id="ARBA00022982"/>
    </source>
</evidence>
<accession>C4NCE3</accession>
<proteinExistence type="inferred from homology"/>
<evidence type="ECO:0000256" key="5">
    <source>
        <dbReference type="ARBA" id="ARBA00021008"/>
    </source>
</evidence>
<feature type="transmembrane region" description="Helical" evidence="18">
    <location>
        <begin position="137"/>
        <end position="163"/>
    </location>
</feature>
<comment type="catalytic activity">
    <reaction evidence="17 18">
        <text>a ubiquinone + NADH + 5 H(+)(in) = a ubiquinol + NAD(+) + 4 H(+)(out)</text>
        <dbReference type="Rhea" id="RHEA:29091"/>
        <dbReference type="Rhea" id="RHEA-COMP:9565"/>
        <dbReference type="Rhea" id="RHEA-COMP:9566"/>
        <dbReference type="ChEBI" id="CHEBI:15378"/>
        <dbReference type="ChEBI" id="CHEBI:16389"/>
        <dbReference type="ChEBI" id="CHEBI:17976"/>
        <dbReference type="ChEBI" id="CHEBI:57540"/>
        <dbReference type="ChEBI" id="CHEBI:57945"/>
        <dbReference type="EC" id="7.1.1.2"/>
    </reaction>
</comment>
<reference evidence="20" key="1">
    <citation type="journal article" date="2009" name="Mol. Biol. Evol.">
        <title>Characterization of 67 mitochondrial tRNA gene rearrangements in the Hymenoptera suggests that mitochondrial tRNA gene position is selectively neutral.</title>
        <authorList>
            <person name="Dowton M."/>
            <person name="Cameron S.L."/>
            <person name="Dowavic J.I."/>
            <person name="Austin A.D."/>
            <person name="Whiting M.F."/>
        </authorList>
    </citation>
    <scope>NUCLEOTIDE SEQUENCE</scope>
</reference>
<evidence type="ECO:0000256" key="18">
    <source>
        <dbReference type="RuleBase" id="RU003403"/>
    </source>
</evidence>
<evidence type="ECO:0000259" key="19">
    <source>
        <dbReference type="Pfam" id="PF00361"/>
    </source>
</evidence>
<dbReference type="PRINTS" id="PR01436">
    <property type="entry name" value="NADHDHGNASE2"/>
</dbReference>
<evidence type="ECO:0000313" key="20">
    <source>
        <dbReference type="EMBL" id="ACJ69694.1"/>
    </source>
</evidence>
<keyword evidence="14 18" id="KW-0830">Ubiquinone</keyword>
<feature type="transmembrane region" description="Helical" evidence="18">
    <location>
        <begin position="236"/>
        <end position="254"/>
    </location>
</feature>
<dbReference type="InterPro" id="IPR001750">
    <property type="entry name" value="ND/Mrp_TM"/>
</dbReference>
<gene>
    <name evidence="20" type="primary">ND2</name>
</gene>
<dbReference type="GO" id="GO:0006120">
    <property type="term" value="P:mitochondrial electron transport, NADH to ubiquinone"/>
    <property type="evidence" value="ECO:0007669"/>
    <property type="project" value="InterPro"/>
</dbReference>
<keyword evidence="13 18" id="KW-0520">NAD</keyword>
<feature type="transmembrane region" description="Helical" evidence="18">
    <location>
        <begin position="36"/>
        <end position="54"/>
    </location>
</feature>
<feature type="transmembrane region" description="Helical" evidence="18">
    <location>
        <begin position="274"/>
        <end position="300"/>
    </location>
</feature>
<feature type="transmembrane region" description="Helical" evidence="18">
    <location>
        <begin position="92"/>
        <end position="116"/>
    </location>
</feature>
<feature type="domain" description="NADH:quinone oxidoreductase/Mrp antiporter transmembrane" evidence="19">
    <location>
        <begin position="88"/>
        <end position="283"/>
    </location>
</feature>
<organism evidence="20">
    <name type="scientific">Orussus occidentalis</name>
    <name type="common">Parasitic wood wasp</name>
    <dbReference type="NCBI Taxonomy" id="576952"/>
    <lineage>
        <taxon>Eukaryota</taxon>
        <taxon>Metazoa</taxon>
        <taxon>Ecdysozoa</taxon>
        <taxon>Arthropoda</taxon>
        <taxon>Hexapoda</taxon>
        <taxon>Insecta</taxon>
        <taxon>Pterygota</taxon>
        <taxon>Neoptera</taxon>
        <taxon>Endopterygota</taxon>
        <taxon>Hymenoptera</taxon>
        <taxon>Orussoidea</taxon>
        <taxon>Orussidae</taxon>
        <taxon>Orussus</taxon>
    </lineage>
</organism>
<feature type="transmembrane region" description="Helical" evidence="18">
    <location>
        <begin position="66"/>
        <end position="86"/>
    </location>
</feature>
<keyword evidence="15 18" id="KW-0496">Mitochondrion</keyword>
<keyword evidence="6" id="KW-0813">Transport</keyword>
<evidence type="ECO:0000256" key="9">
    <source>
        <dbReference type="ARBA" id="ARBA00022792"/>
    </source>
</evidence>
<dbReference type="GO" id="GO:0008137">
    <property type="term" value="F:NADH dehydrogenase (ubiquinone) activity"/>
    <property type="evidence" value="ECO:0007669"/>
    <property type="project" value="UniProtKB-EC"/>
</dbReference>
<protein>
    <recommendedName>
        <fullName evidence="5 18">NADH-ubiquinone oxidoreductase chain 2</fullName>
        <ecNumber evidence="4 18">7.1.1.2</ecNumber>
    </recommendedName>
</protein>
<feature type="domain" description="NADH:quinone oxidoreductase/Mrp antiporter transmembrane" evidence="19">
    <location>
        <begin position="34"/>
        <end position="85"/>
    </location>
</feature>
<feature type="transmembrane region" description="Helical" evidence="18">
    <location>
        <begin position="196"/>
        <end position="215"/>
    </location>
</feature>
<dbReference type="EMBL" id="FJ478174">
    <property type="protein sequence ID" value="ACJ69694.1"/>
    <property type="molecule type" value="Genomic_DNA"/>
</dbReference>
<keyword evidence="12 18" id="KW-1133">Transmembrane helix</keyword>
<dbReference type="PANTHER" id="PTHR46552:SF1">
    <property type="entry name" value="NADH-UBIQUINONE OXIDOREDUCTASE CHAIN 2"/>
    <property type="match status" value="1"/>
</dbReference>
<evidence type="ECO:0000256" key="13">
    <source>
        <dbReference type="ARBA" id="ARBA00023027"/>
    </source>
</evidence>
<dbReference type="EC" id="7.1.1.2" evidence="4 18"/>
<comment type="function">
    <text evidence="18">Core subunit of the mitochondrial membrane respiratory chain NADH dehydrogenase (Complex I) which catalyzes electron transfer from NADH through the respiratory chain, using ubiquinone as an electron acceptor. Essential for the catalytic activity and assembly of complex I.</text>
</comment>
<dbReference type="CTD" id="4536"/>
<evidence type="ECO:0000256" key="14">
    <source>
        <dbReference type="ARBA" id="ARBA00023075"/>
    </source>
</evidence>
<dbReference type="PANTHER" id="PTHR46552">
    <property type="entry name" value="NADH-UBIQUINONE OXIDOREDUCTASE CHAIN 2"/>
    <property type="match status" value="1"/>
</dbReference>
<feature type="transmembrane region" description="Helical" evidence="18">
    <location>
        <begin position="321"/>
        <end position="343"/>
    </location>
</feature>
<comment type="subcellular location">
    <subcellularLocation>
        <location evidence="2 18">Mitochondrion inner membrane</location>
        <topology evidence="2 18">Multi-pass membrane protein</topology>
    </subcellularLocation>
</comment>
<evidence type="ECO:0000256" key="4">
    <source>
        <dbReference type="ARBA" id="ARBA00012944"/>
    </source>
</evidence>
<feature type="transmembrane region" description="Helical" evidence="18">
    <location>
        <begin position="12"/>
        <end position="30"/>
    </location>
</feature>
<evidence type="ECO:0000256" key="6">
    <source>
        <dbReference type="ARBA" id="ARBA00022448"/>
    </source>
</evidence>
<dbReference type="InterPro" id="IPR003917">
    <property type="entry name" value="NADH_UbQ_OxRdtase_chain2"/>
</dbReference>
<dbReference type="InterPro" id="IPR050175">
    <property type="entry name" value="Complex_I_Subunit_2"/>
</dbReference>
<evidence type="ECO:0000256" key="1">
    <source>
        <dbReference type="ARBA" id="ARBA00003257"/>
    </source>
</evidence>
<keyword evidence="9 18" id="KW-0999">Mitochondrion inner membrane</keyword>
<dbReference type="GO" id="GO:0005743">
    <property type="term" value="C:mitochondrial inner membrane"/>
    <property type="evidence" value="ECO:0007669"/>
    <property type="project" value="UniProtKB-SubCell"/>
</dbReference>
<sequence length="344" mass="40019">MNKFYYKFNLSWFNTTVIFPILIFSTLLSISVESWFLAWLGLEINLICFISLISDFPSNTETNIKYFIVQSFSSSLFLFSSTILLVNKLNFFVMLLNFSLLIKLGMVPFHFWYPLIMGKLKWSHCMILSTWQKISPLILISYFNIFELIIFIIILSSLASSIMGMNQTSLKKLMAFSSISHFSWILTNMLLNETNMYFYTMIYFSLTISVMNSFLNMNLSMINQTSSFLVNKSFTFNLLFSMMILSLGGMPPLMGFMPKLTTIMVLINHNYKLLIIILCLSSLLNLFFYMRIIYSMIIFFHSNSKISPYLNVISPSPSMNLMSIIPIMLLNFILIPLISYIHLY</sequence>
<evidence type="ECO:0000256" key="10">
    <source>
        <dbReference type="ARBA" id="ARBA00022967"/>
    </source>
</evidence>
<evidence type="ECO:0000256" key="15">
    <source>
        <dbReference type="ARBA" id="ARBA00023128"/>
    </source>
</evidence>
<keyword evidence="16 18" id="KW-0472">Membrane</keyword>
<evidence type="ECO:0000256" key="12">
    <source>
        <dbReference type="ARBA" id="ARBA00022989"/>
    </source>
</evidence>
<dbReference type="AlphaFoldDB" id="C4NCE3"/>
<evidence type="ECO:0000256" key="3">
    <source>
        <dbReference type="ARBA" id="ARBA00007012"/>
    </source>
</evidence>
<comment type="function">
    <text evidence="1">Core subunit of the mitochondrial membrane respiratory chain NADH dehydrogenase (Complex I) that is believed to belong to the minimal assembly required for catalysis. Complex I functions in the transfer of electrons from NADH to the respiratory chain. The immediate electron acceptor for the enzyme is believed to be ubiquinone.</text>
</comment>
<evidence type="ECO:0000256" key="16">
    <source>
        <dbReference type="ARBA" id="ARBA00023136"/>
    </source>
</evidence>
<keyword evidence="11 18" id="KW-0249">Electron transport</keyword>
<name>C4NCE3_ORUOC</name>
<reference evidence="20" key="2">
    <citation type="journal article" date="2009" name="Mol. Phylogenet. Evol.">
        <title>Phylogenetic approaches for the analysis of mitochondrial genome sequence data in the Hymenoptera--a lineage with both rapidly and slowly evolving mitochondrial genomes.</title>
        <authorList>
            <person name="Dowton M."/>
            <person name="Cameron S.L."/>
            <person name="Austin A.D."/>
            <person name="Whiting M.F."/>
        </authorList>
    </citation>
    <scope>NUCLEOTIDE SEQUENCE</scope>
</reference>
<keyword evidence="8 18" id="KW-0812">Transmembrane</keyword>
<evidence type="ECO:0000256" key="17">
    <source>
        <dbReference type="ARBA" id="ARBA00049551"/>
    </source>
</evidence>
<evidence type="ECO:0000256" key="2">
    <source>
        <dbReference type="ARBA" id="ARBA00004448"/>
    </source>
</evidence>
<keyword evidence="7 18" id="KW-0679">Respiratory chain</keyword>
<geneLocation type="mitochondrion" evidence="20"/>
<evidence type="ECO:0000256" key="7">
    <source>
        <dbReference type="ARBA" id="ARBA00022660"/>
    </source>
</evidence>
<keyword evidence="10 18" id="KW-1278">Translocase</keyword>
<dbReference type="Pfam" id="PF00361">
    <property type="entry name" value="Proton_antipo_M"/>
    <property type="match status" value="2"/>
</dbReference>
<dbReference type="RefSeq" id="YP_002889396.1">
    <property type="nucleotide sequence ID" value="NC_012689.1"/>
</dbReference>